<feature type="chain" id="PRO_5012035922" evidence="1">
    <location>
        <begin position="19"/>
        <end position="118"/>
    </location>
</feature>
<evidence type="ECO:0000256" key="1">
    <source>
        <dbReference type="SAM" id="SignalP"/>
    </source>
</evidence>
<dbReference type="Gene3D" id="1.10.2080.10">
    <property type="entry name" value="Insect odorant-binding protein A10/Ejaculatory bulb-specific protein 3"/>
    <property type="match status" value="1"/>
</dbReference>
<dbReference type="InterPro" id="IPR005055">
    <property type="entry name" value="A10/PebIII"/>
</dbReference>
<proteinExistence type="evidence at transcript level"/>
<name>A0A219T7S8_9HYME</name>
<gene>
    <name evidence="2" type="primary">CSP3</name>
</gene>
<dbReference type="SUPFAM" id="SSF100910">
    <property type="entry name" value="Chemosensory protein Csp2"/>
    <property type="match status" value="1"/>
</dbReference>
<dbReference type="PROSITE" id="PS51257">
    <property type="entry name" value="PROKAR_LIPOPROTEIN"/>
    <property type="match status" value="1"/>
</dbReference>
<dbReference type="AlphaFoldDB" id="A0A219T7S8"/>
<evidence type="ECO:0000313" key="2">
    <source>
        <dbReference type="EMBL" id="ANT46051.1"/>
    </source>
</evidence>
<sequence>MKYLGFLVIAVIFSAVSCDELYSDKYDNLNVDEALANAEVRQTYFNCFMDKGPCGEDATYWKGNFPEAIATNCKKCTEWQKEAFDKIADWYTVHEPDNWNSFVDKMVQGARNFGDSRK</sequence>
<protein>
    <submittedName>
        <fullName evidence="2">Chemosensory protein 3</fullName>
    </submittedName>
</protein>
<organism evidence="2">
    <name type="scientific">Microplitis mediator</name>
    <dbReference type="NCBI Taxonomy" id="375433"/>
    <lineage>
        <taxon>Eukaryota</taxon>
        <taxon>Metazoa</taxon>
        <taxon>Ecdysozoa</taxon>
        <taxon>Arthropoda</taxon>
        <taxon>Hexapoda</taxon>
        <taxon>Insecta</taxon>
        <taxon>Pterygota</taxon>
        <taxon>Neoptera</taxon>
        <taxon>Endopterygota</taxon>
        <taxon>Hymenoptera</taxon>
        <taxon>Apocrita</taxon>
        <taxon>Ichneumonoidea</taxon>
        <taxon>Braconidae</taxon>
        <taxon>Microgastrinae</taxon>
        <taxon>Microplitis</taxon>
    </lineage>
</organism>
<dbReference type="InterPro" id="IPR036682">
    <property type="entry name" value="OS_D_A10/PebIII_sf"/>
</dbReference>
<dbReference type="Pfam" id="PF03392">
    <property type="entry name" value="OS-D"/>
    <property type="match status" value="1"/>
</dbReference>
<feature type="signal peptide" evidence="1">
    <location>
        <begin position="1"/>
        <end position="18"/>
    </location>
</feature>
<accession>A0A219T7S8</accession>
<dbReference type="PANTHER" id="PTHR11257">
    <property type="entry name" value="CHEMOSENSORY PROTEIN-RELATED"/>
    <property type="match status" value="1"/>
</dbReference>
<dbReference type="PANTHER" id="PTHR11257:SF13">
    <property type="entry name" value="GEO07322P1"/>
    <property type="match status" value="1"/>
</dbReference>
<dbReference type="EMBL" id="KU342584">
    <property type="protein sequence ID" value="ANT46051.1"/>
    <property type="molecule type" value="mRNA"/>
</dbReference>
<reference evidence="2" key="1">
    <citation type="submission" date="2015-12" db="EMBL/GenBank/DDBJ databases">
        <title>Identification and expression profile analysis of antennal water-soluble protein genes in an olfactory system of Microplitis mediator.</title>
        <authorList>
            <person name="Peng Y."/>
        </authorList>
    </citation>
    <scope>NUCLEOTIDE SEQUENCE</scope>
</reference>
<keyword evidence="1" id="KW-0732">Signal</keyword>